<evidence type="ECO:0000256" key="6">
    <source>
        <dbReference type="ARBA" id="ARBA00035024"/>
    </source>
</evidence>
<dbReference type="SUPFAM" id="SSF51690">
    <property type="entry name" value="Nicotinate/Quinolinate PRTase C-terminal domain-like"/>
    <property type="match status" value="1"/>
</dbReference>
<keyword evidence="4" id="KW-0808">Transferase</keyword>
<dbReference type="Pfam" id="PF04095">
    <property type="entry name" value="NAPRTase"/>
    <property type="match status" value="1"/>
</dbReference>
<dbReference type="Gene3D" id="3.20.20.70">
    <property type="entry name" value="Aldolase class I"/>
    <property type="match status" value="1"/>
</dbReference>
<evidence type="ECO:0000256" key="2">
    <source>
        <dbReference type="ARBA" id="ARBA00022642"/>
    </source>
</evidence>
<protein>
    <recommendedName>
        <fullName evidence="7">Nicotinamide phosphoribosyltransferase</fullName>
        <ecNumber evidence="6">2.4.2.12</ecNumber>
    </recommendedName>
</protein>
<dbReference type="InterPro" id="IPR041525">
    <property type="entry name" value="N/Namide_PRibTrfase"/>
</dbReference>
<accession>A0A7S2CAZ1</accession>
<dbReference type="UniPathway" id="UPA00253"/>
<dbReference type="PANTHER" id="PTHR43816">
    <property type="entry name" value="NICOTINAMIDE PHOSPHORIBOSYLTRANSFERASE"/>
    <property type="match status" value="1"/>
</dbReference>
<dbReference type="GO" id="GO:0009435">
    <property type="term" value="P:NAD+ biosynthetic process"/>
    <property type="evidence" value="ECO:0007669"/>
    <property type="project" value="UniProtKB-UniPathway"/>
</dbReference>
<evidence type="ECO:0000256" key="7">
    <source>
        <dbReference type="ARBA" id="ARBA00035036"/>
    </source>
</evidence>
<evidence type="ECO:0000256" key="4">
    <source>
        <dbReference type="ARBA" id="ARBA00022679"/>
    </source>
</evidence>
<organism evidence="9">
    <name type="scientific">Alexandrium andersonii</name>
    <dbReference type="NCBI Taxonomy" id="327968"/>
    <lineage>
        <taxon>Eukaryota</taxon>
        <taxon>Sar</taxon>
        <taxon>Alveolata</taxon>
        <taxon>Dinophyceae</taxon>
        <taxon>Gonyaulacales</taxon>
        <taxon>Pyrocystaceae</taxon>
        <taxon>Alexandrium</taxon>
    </lineage>
</organism>
<comment type="pathway">
    <text evidence="5">Cofactor biosynthesis; NAD(+) biosynthesis; nicotinamide D-ribonucleotide from 5-phospho-alpha-D-ribose 1-diphosphate and nicotinamide: step 1/1.</text>
</comment>
<dbReference type="EC" id="2.4.2.12" evidence="6"/>
<comment type="similarity">
    <text evidence="1">Belongs to the NAPRTase family.</text>
</comment>
<evidence type="ECO:0000256" key="1">
    <source>
        <dbReference type="ARBA" id="ARBA00010897"/>
    </source>
</evidence>
<reference evidence="9" key="1">
    <citation type="submission" date="2021-01" db="EMBL/GenBank/DDBJ databases">
        <authorList>
            <person name="Corre E."/>
            <person name="Pelletier E."/>
            <person name="Niang G."/>
            <person name="Scheremetjew M."/>
            <person name="Finn R."/>
            <person name="Kale V."/>
            <person name="Holt S."/>
            <person name="Cochrane G."/>
            <person name="Meng A."/>
            <person name="Brown T."/>
            <person name="Cohen L."/>
        </authorList>
    </citation>
    <scope>NUCLEOTIDE SEQUENCE</scope>
    <source>
        <strain evidence="9">CCMP2222</strain>
    </source>
</reference>
<evidence type="ECO:0000313" key="9">
    <source>
        <dbReference type="EMBL" id="CAD9419063.1"/>
    </source>
</evidence>
<name>A0A7S2CAZ1_9DINO</name>
<dbReference type="InterPro" id="IPR013785">
    <property type="entry name" value="Aldolase_TIM"/>
</dbReference>
<dbReference type="AlphaFoldDB" id="A0A7S2CAZ1"/>
<keyword evidence="2" id="KW-0662">Pyridine nucleotide biosynthesis</keyword>
<dbReference type="InterPro" id="IPR036068">
    <property type="entry name" value="Nicotinate_pribotase-like_C"/>
</dbReference>
<dbReference type="InterPro" id="IPR016471">
    <property type="entry name" value="Nicotinamide_PRibTrfase"/>
</dbReference>
<proteinExistence type="inferred from homology"/>
<evidence type="ECO:0000259" key="8">
    <source>
        <dbReference type="Pfam" id="PF04095"/>
    </source>
</evidence>
<sequence length="113" mass="12293">MRDAGWAADNLAFGSGGALLQKLHRDTQKCAFKCSHALVNGEGVDVVKDPVTDPGKKSKKGRLTLEVRDGVFTTVTEGKGDPSKDQLVEVFRDGHLLVDQTFAQIRERSRVGL</sequence>
<evidence type="ECO:0000256" key="5">
    <source>
        <dbReference type="ARBA" id="ARBA00035007"/>
    </source>
</evidence>
<feature type="domain" description="Nicotinate/nicotinamide phosphoribosyltransferase" evidence="8">
    <location>
        <begin position="4"/>
        <end position="94"/>
    </location>
</feature>
<dbReference type="PANTHER" id="PTHR43816:SF1">
    <property type="entry name" value="NICOTINAMIDE PHOSPHORIBOSYLTRANSFERASE"/>
    <property type="match status" value="1"/>
</dbReference>
<keyword evidence="3" id="KW-0328">Glycosyltransferase</keyword>
<evidence type="ECO:0000256" key="3">
    <source>
        <dbReference type="ARBA" id="ARBA00022676"/>
    </source>
</evidence>
<dbReference type="EMBL" id="HBGQ01033352">
    <property type="protein sequence ID" value="CAD9419063.1"/>
    <property type="molecule type" value="Transcribed_RNA"/>
</dbReference>
<dbReference type="GO" id="GO:0047280">
    <property type="term" value="F:nicotinamide phosphoribosyltransferase activity"/>
    <property type="evidence" value="ECO:0007669"/>
    <property type="project" value="UniProtKB-EC"/>
</dbReference>
<gene>
    <name evidence="9" type="ORF">AAND1436_LOCUS16425</name>
</gene>